<sequence length="652" mass="69276">MEPSTFDDQIFGDFTSDTLGTLAGGTKPIHAGPASAGGHGNLQVMMGIGHSPTHDGGGGGGGGGGNGGHQRLPEVNSILAVSGSPSYKTIDYTNLSKVEYPHLANGKLDGGSSYSPPTGVLSHHHPHHHHHHHQPSTVAMPPGGNKSLEYVNCKLEYYTALPIAHDNPNKIEFVKTLDYNGNGRLEYSTSSSSSPNGSKTLEYGAPVGAGGGVAGAQPGKLDYDTTIAMFQHPGATQVTSAGPGMVDASMMNGGGGGGGGGGQGGAGAGGSGKPRKGDDMNGASGSSTPTTTTPLGDGGGNGKKNEKKKTDPNGIKKKKTRTTFTAYQLEELEHAFERAPYPDVFAREELALKLNLSESRVQVWFQNRRAKWRKREPPRKSAYLGNNSPSAPMNGPIGSSFSQFPQTATVTPPGSVDSWSTYQAPYELGPHINLLSPAVSPYGSFSTQYGTYMPESHMFPVRQHYDYGSPSRPGDPGDESAGQHQQQQQQQQQHQQHQQQHQHSHHHHHAAHHNHHGKPDHYAATMDDKFETHCTAGLPDGLTNGKYVDDAKYIHGVDVHHYPDPTDPKYGGCHQPLDDPSMKAHYGPPPPGGQPPPPPPSASSQQQQQQQQQQQTQQGQCQPVGVDDPDGLGMVKAEESVTQTYVLPSFLT</sequence>
<comment type="subcellular location">
    <subcellularLocation>
        <location evidence="1 5 6">Nucleus</location>
    </subcellularLocation>
</comment>
<feature type="region of interest" description="Disordered" evidence="7">
    <location>
        <begin position="238"/>
        <end position="319"/>
    </location>
</feature>
<dbReference type="Pfam" id="PF00046">
    <property type="entry name" value="Homeodomain"/>
    <property type="match status" value="1"/>
</dbReference>
<dbReference type="GO" id="GO:0000977">
    <property type="term" value="F:RNA polymerase II transcription regulatory region sequence-specific DNA binding"/>
    <property type="evidence" value="ECO:0007669"/>
    <property type="project" value="TreeGrafter"/>
</dbReference>
<feature type="region of interest" description="Disordered" evidence="7">
    <location>
        <begin position="108"/>
        <end position="143"/>
    </location>
</feature>
<feature type="compositionally biased region" description="Basic residues" evidence="7">
    <location>
        <begin position="122"/>
        <end position="134"/>
    </location>
</feature>
<keyword evidence="4 5" id="KW-0539">Nucleus</keyword>
<keyword evidence="3 5" id="KW-0371">Homeobox</keyword>
<dbReference type="InterPro" id="IPR001356">
    <property type="entry name" value="HD"/>
</dbReference>
<dbReference type="CDD" id="cd00086">
    <property type="entry name" value="homeodomain"/>
    <property type="match status" value="1"/>
</dbReference>
<feature type="compositionally biased region" description="Pro residues" evidence="7">
    <location>
        <begin position="587"/>
        <end position="601"/>
    </location>
</feature>
<evidence type="ECO:0000256" key="7">
    <source>
        <dbReference type="SAM" id="MobiDB-lite"/>
    </source>
</evidence>
<dbReference type="EnsemblMetazoa" id="AFAF006008-RA">
    <property type="protein sequence ID" value="AFAF006008-PA"/>
    <property type="gene ID" value="AFAF006008"/>
</dbReference>
<evidence type="ECO:0000256" key="6">
    <source>
        <dbReference type="RuleBase" id="RU000682"/>
    </source>
</evidence>
<feature type="DNA-binding region" description="Homeobox" evidence="5">
    <location>
        <begin position="317"/>
        <end position="376"/>
    </location>
</feature>
<dbReference type="PROSITE" id="PS50071">
    <property type="entry name" value="HOMEOBOX_2"/>
    <property type="match status" value="1"/>
</dbReference>
<dbReference type="PROSITE" id="PS00027">
    <property type="entry name" value="HOMEOBOX_1"/>
    <property type="match status" value="1"/>
</dbReference>
<dbReference type="SUPFAM" id="SSF46689">
    <property type="entry name" value="Homeodomain-like"/>
    <property type="match status" value="1"/>
</dbReference>
<feature type="region of interest" description="Disordered" evidence="7">
    <location>
        <begin position="565"/>
        <end position="652"/>
    </location>
</feature>
<keyword evidence="2 5" id="KW-0238">DNA-binding</keyword>
<dbReference type="PANTHER" id="PTHR24329">
    <property type="entry name" value="HOMEOBOX PROTEIN ARISTALESS"/>
    <property type="match status" value="1"/>
</dbReference>
<evidence type="ECO:0000259" key="8">
    <source>
        <dbReference type="PROSITE" id="PS50071"/>
    </source>
</evidence>
<dbReference type="VEuPathDB" id="VectorBase:AFAF006008"/>
<feature type="compositionally biased region" description="Basic residues" evidence="7">
    <location>
        <begin position="500"/>
        <end position="516"/>
    </location>
</feature>
<reference evidence="9" key="2">
    <citation type="submission" date="2020-05" db="UniProtKB">
        <authorList>
            <consortium name="EnsemblMetazoa"/>
        </authorList>
    </citation>
    <scope>IDENTIFICATION</scope>
    <source>
        <strain evidence="9">FAR1</strain>
    </source>
</reference>
<dbReference type="InterPro" id="IPR017970">
    <property type="entry name" value="Homeobox_CS"/>
</dbReference>
<evidence type="ECO:0000256" key="2">
    <source>
        <dbReference type="ARBA" id="ARBA00023125"/>
    </source>
</evidence>
<keyword evidence="10" id="KW-1185">Reference proteome</keyword>
<dbReference type="STRING" id="69004.A0A182QA04"/>
<name>A0A182QA04_9DIPT</name>
<feature type="compositionally biased region" description="Polar residues" evidence="7">
    <location>
        <begin position="640"/>
        <end position="652"/>
    </location>
</feature>
<proteinExistence type="predicted"/>
<feature type="compositionally biased region" description="Gly residues" evidence="7">
    <location>
        <begin position="55"/>
        <end position="68"/>
    </location>
</feature>
<dbReference type="SMART" id="SM00389">
    <property type="entry name" value="HOX"/>
    <property type="match status" value="1"/>
</dbReference>
<protein>
    <recommendedName>
        <fullName evidence="8">Homeobox domain-containing protein</fullName>
    </recommendedName>
</protein>
<evidence type="ECO:0000256" key="3">
    <source>
        <dbReference type="ARBA" id="ARBA00023155"/>
    </source>
</evidence>
<evidence type="ECO:0000256" key="4">
    <source>
        <dbReference type="ARBA" id="ARBA00023242"/>
    </source>
</evidence>
<dbReference type="InterPro" id="IPR050649">
    <property type="entry name" value="Paired_Homeobox_TFs"/>
</dbReference>
<feature type="domain" description="Homeobox" evidence="8">
    <location>
        <begin position="315"/>
        <end position="375"/>
    </location>
</feature>
<feature type="compositionally biased region" description="Gly residues" evidence="7">
    <location>
        <begin position="252"/>
        <end position="272"/>
    </location>
</feature>
<dbReference type="GO" id="GO:0000981">
    <property type="term" value="F:DNA-binding transcription factor activity, RNA polymerase II-specific"/>
    <property type="evidence" value="ECO:0007669"/>
    <property type="project" value="InterPro"/>
</dbReference>
<feature type="compositionally biased region" description="Low complexity" evidence="7">
    <location>
        <begin position="483"/>
        <end position="499"/>
    </location>
</feature>
<dbReference type="FunFam" id="1.10.10.60:FF:000252">
    <property type="entry name" value="Retinal homeobox protein Rx-B"/>
    <property type="match status" value="1"/>
</dbReference>
<feature type="compositionally biased region" description="Low complexity" evidence="7">
    <location>
        <begin position="284"/>
        <end position="295"/>
    </location>
</feature>
<dbReference type="GO" id="GO:0005634">
    <property type="term" value="C:nucleus"/>
    <property type="evidence" value="ECO:0007669"/>
    <property type="project" value="UniProtKB-SubCell"/>
</dbReference>
<evidence type="ECO:0000313" key="10">
    <source>
        <dbReference type="Proteomes" id="UP000075886"/>
    </source>
</evidence>
<dbReference type="InterPro" id="IPR009057">
    <property type="entry name" value="Homeodomain-like_sf"/>
</dbReference>
<evidence type="ECO:0000256" key="1">
    <source>
        <dbReference type="ARBA" id="ARBA00004123"/>
    </source>
</evidence>
<dbReference type="Proteomes" id="UP000075886">
    <property type="component" value="Unassembled WGS sequence"/>
</dbReference>
<feature type="compositionally biased region" description="Low complexity" evidence="7">
    <location>
        <begin position="602"/>
        <end position="623"/>
    </location>
</feature>
<dbReference type="AlphaFoldDB" id="A0A182QA04"/>
<accession>A0A182QA04</accession>
<evidence type="ECO:0000256" key="5">
    <source>
        <dbReference type="PROSITE-ProRule" id="PRU00108"/>
    </source>
</evidence>
<feature type="region of interest" description="Disordered" evidence="7">
    <location>
        <begin position="25"/>
        <end position="72"/>
    </location>
</feature>
<evidence type="ECO:0000313" key="9">
    <source>
        <dbReference type="EnsemblMetazoa" id="AFAF006008-PA"/>
    </source>
</evidence>
<dbReference type="Gene3D" id="1.10.10.60">
    <property type="entry name" value="Homeodomain-like"/>
    <property type="match status" value="1"/>
</dbReference>
<dbReference type="EMBL" id="AXCN02000136">
    <property type="status" value="NOT_ANNOTATED_CDS"/>
    <property type="molecule type" value="Genomic_DNA"/>
</dbReference>
<organism evidence="9 10">
    <name type="scientific">Anopheles farauti</name>
    <dbReference type="NCBI Taxonomy" id="69004"/>
    <lineage>
        <taxon>Eukaryota</taxon>
        <taxon>Metazoa</taxon>
        <taxon>Ecdysozoa</taxon>
        <taxon>Arthropoda</taxon>
        <taxon>Hexapoda</taxon>
        <taxon>Insecta</taxon>
        <taxon>Pterygota</taxon>
        <taxon>Neoptera</taxon>
        <taxon>Endopterygota</taxon>
        <taxon>Diptera</taxon>
        <taxon>Nematocera</taxon>
        <taxon>Culicoidea</taxon>
        <taxon>Culicidae</taxon>
        <taxon>Anophelinae</taxon>
        <taxon>Anopheles</taxon>
    </lineage>
</organism>
<dbReference type="PANTHER" id="PTHR24329:SF543">
    <property type="entry name" value="FI01017P-RELATED"/>
    <property type="match status" value="1"/>
</dbReference>
<feature type="region of interest" description="Disordered" evidence="7">
    <location>
        <begin position="462"/>
        <end position="523"/>
    </location>
</feature>
<reference evidence="10" key="1">
    <citation type="submission" date="2014-01" db="EMBL/GenBank/DDBJ databases">
        <title>The Genome Sequence of Anopheles farauti FAR1 (V2).</title>
        <authorList>
            <consortium name="The Broad Institute Genomics Platform"/>
            <person name="Neafsey D.E."/>
            <person name="Besansky N."/>
            <person name="Howell P."/>
            <person name="Walton C."/>
            <person name="Young S.K."/>
            <person name="Zeng Q."/>
            <person name="Gargeya S."/>
            <person name="Fitzgerald M."/>
            <person name="Haas B."/>
            <person name="Abouelleil A."/>
            <person name="Allen A.W."/>
            <person name="Alvarado L."/>
            <person name="Arachchi H.M."/>
            <person name="Berlin A.M."/>
            <person name="Chapman S.B."/>
            <person name="Gainer-Dewar J."/>
            <person name="Goldberg J."/>
            <person name="Griggs A."/>
            <person name="Gujja S."/>
            <person name="Hansen M."/>
            <person name="Howarth C."/>
            <person name="Imamovic A."/>
            <person name="Ireland A."/>
            <person name="Larimer J."/>
            <person name="McCowan C."/>
            <person name="Murphy C."/>
            <person name="Pearson M."/>
            <person name="Poon T.W."/>
            <person name="Priest M."/>
            <person name="Roberts A."/>
            <person name="Saif S."/>
            <person name="Shea T."/>
            <person name="Sisk P."/>
            <person name="Sykes S."/>
            <person name="Wortman J."/>
            <person name="Nusbaum C."/>
            <person name="Birren B."/>
        </authorList>
    </citation>
    <scope>NUCLEOTIDE SEQUENCE [LARGE SCALE GENOMIC DNA]</scope>
    <source>
        <strain evidence="10">FAR1</strain>
    </source>
</reference>